<name>A0ABP6UVK2_9FLAO</name>
<protein>
    <recommendedName>
        <fullName evidence="3">Four helix bundle protein</fullName>
    </recommendedName>
</protein>
<evidence type="ECO:0008006" key="3">
    <source>
        <dbReference type="Google" id="ProtNLM"/>
    </source>
</evidence>
<reference evidence="2" key="1">
    <citation type="journal article" date="2019" name="Int. J. Syst. Evol. Microbiol.">
        <title>The Global Catalogue of Microorganisms (GCM) 10K type strain sequencing project: providing services to taxonomists for standard genome sequencing and annotation.</title>
        <authorList>
            <consortium name="The Broad Institute Genomics Platform"/>
            <consortium name="The Broad Institute Genome Sequencing Center for Infectious Disease"/>
            <person name="Wu L."/>
            <person name="Ma J."/>
        </authorList>
    </citation>
    <scope>NUCLEOTIDE SEQUENCE [LARGE SCALE GENOMIC DNA]</scope>
    <source>
        <strain evidence="2">JCM 17106</strain>
    </source>
</reference>
<evidence type="ECO:0000313" key="2">
    <source>
        <dbReference type="Proteomes" id="UP001500459"/>
    </source>
</evidence>
<dbReference type="EMBL" id="BAABCW010000025">
    <property type="protein sequence ID" value="GAA3521243.1"/>
    <property type="molecule type" value="Genomic_DNA"/>
</dbReference>
<comment type="caution">
    <text evidence="1">The sequence shown here is derived from an EMBL/GenBank/DDBJ whole genome shotgun (WGS) entry which is preliminary data.</text>
</comment>
<keyword evidence="2" id="KW-1185">Reference proteome</keyword>
<dbReference type="Proteomes" id="UP001500459">
    <property type="component" value="Unassembled WGS sequence"/>
</dbReference>
<accession>A0ABP6UVK2</accession>
<gene>
    <name evidence="1" type="ORF">GCM10022393_39520</name>
</gene>
<sequence>MLFKKMKMMLKLTRNFRAKLCEIDLLYQQVIVQLSIPDRINYCESLIYRTKEDLAATQSSRSKKDLKKILRAGVKELEQLQICCSHTHYRNRSGNEHSNLATYQNYERL</sequence>
<evidence type="ECO:0000313" key="1">
    <source>
        <dbReference type="EMBL" id="GAA3521243.1"/>
    </source>
</evidence>
<proteinExistence type="predicted"/>
<organism evidence="1 2">
    <name type="scientific">Aquimarina addita</name>
    <dbReference type="NCBI Taxonomy" id="870485"/>
    <lineage>
        <taxon>Bacteria</taxon>
        <taxon>Pseudomonadati</taxon>
        <taxon>Bacteroidota</taxon>
        <taxon>Flavobacteriia</taxon>
        <taxon>Flavobacteriales</taxon>
        <taxon>Flavobacteriaceae</taxon>
        <taxon>Aquimarina</taxon>
    </lineage>
</organism>